<reference evidence="1" key="1">
    <citation type="journal article" date="2015" name="Nature">
        <title>Complex archaea that bridge the gap between prokaryotes and eukaryotes.</title>
        <authorList>
            <person name="Spang A."/>
            <person name="Saw J.H."/>
            <person name="Jorgensen S.L."/>
            <person name="Zaremba-Niedzwiedzka K."/>
            <person name="Martijn J."/>
            <person name="Lind A.E."/>
            <person name="van Eijk R."/>
            <person name="Schleper C."/>
            <person name="Guy L."/>
            <person name="Ettema T.J."/>
        </authorList>
    </citation>
    <scope>NUCLEOTIDE SEQUENCE</scope>
</reference>
<accession>A0A0F9UGB8</accession>
<organism evidence="1">
    <name type="scientific">marine sediment metagenome</name>
    <dbReference type="NCBI Taxonomy" id="412755"/>
    <lineage>
        <taxon>unclassified sequences</taxon>
        <taxon>metagenomes</taxon>
        <taxon>ecological metagenomes</taxon>
    </lineage>
</organism>
<comment type="caution">
    <text evidence="1">The sequence shown here is derived from an EMBL/GenBank/DDBJ whole genome shotgun (WGS) entry which is preliminary data.</text>
</comment>
<sequence length="77" mass="8522">MTTKTVIHNDHEILEQVLNSSGGIEGYIRKFTNTDTETFPWQAFRLSYATRPPTVGDFIGSGNKKQAVAAVLAQTNH</sequence>
<proteinExistence type="predicted"/>
<dbReference type="AlphaFoldDB" id="A0A0F9UGB8"/>
<evidence type="ECO:0000313" key="1">
    <source>
        <dbReference type="EMBL" id="KKN52658.1"/>
    </source>
</evidence>
<gene>
    <name evidence="1" type="ORF">LCGC14_0610520</name>
</gene>
<name>A0A0F9UGB8_9ZZZZ</name>
<protein>
    <submittedName>
        <fullName evidence="1">Uncharacterized protein</fullName>
    </submittedName>
</protein>
<dbReference type="EMBL" id="LAZR01001010">
    <property type="protein sequence ID" value="KKN52658.1"/>
    <property type="molecule type" value="Genomic_DNA"/>
</dbReference>